<dbReference type="eggNOG" id="COG1974">
    <property type="taxonomic scope" value="Bacteria"/>
</dbReference>
<reference evidence="2 3" key="1">
    <citation type="submission" date="2012-01" db="EMBL/GenBank/DDBJ databases">
        <title>Complete sequence of chromosome of Clostridium pasteurianum BC1.</title>
        <authorList>
            <consortium name="US DOE Joint Genome Institute"/>
            <person name="Lucas S."/>
            <person name="Han J."/>
            <person name="Lapidus A."/>
            <person name="Cheng J.-F."/>
            <person name="Goodwin L."/>
            <person name="Pitluck S."/>
            <person name="Peters L."/>
            <person name="Mikhailova N."/>
            <person name="Teshima H."/>
            <person name="Detter J.C."/>
            <person name="Han C."/>
            <person name="Tapia R."/>
            <person name="Land M."/>
            <person name="Hauser L."/>
            <person name="Kyrpides N."/>
            <person name="Ivanova N."/>
            <person name="Pagani I."/>
            <person name="Dunn J."/>
            <person name="Taghavi S."/>
            <person name="Francis A."/>
            <person name="van der Lelie D."/>
            <person name="Woyke T."/>
        </authorList>
    </citation>
    <scope>NUCLEOTIDE SEQUENCE [LARGE SCALE GENOMIC DNA]</scope>
    <source>
        <strain evidence="2 3">BC1</strain>
    </source>
</reference>
<accession>R4KAF2</accession>
<dbReference type="Proteomes" id="UP000013523">
    <property type="component" value="Chromosome"/>
</dbReference>
<protein>
    <submittedName>
        <fullName evidence="2">SOS response transcriptional repressor, RecA-mediated autopeptidase</fullName>
    </submittedName>
</protein>
<organism evidence="2 3">
    <name type="scientific">Clostridium pasteurianum BC1</name>
    <dbReference type="NCBI Taxonomy" id="86416"/>
    <lineage>
        <taxon>Bacteria</taxon>
        <taxon>Bacillati</taxon>
        <taxon>Bacillota</taxon>
        <taxon>Clostridia</taxon>
        <taxon>Eubacteriales</taxon>
        <taxon>Clostridiaceae</taxon>
        <taxon>Clostridium</taxon>
    </lineage>
</organism>
<dbReference type="EMBL" id="CP003261">
    <property type="protein sequence ID" value="AGK99523.1"/>
    <property type="molecule type" value="Genomic_DNA"/>
</dbReference>
<feature type="domain" description="LexA repressor DNA-binding" evidence="1">
    <location>
        <begin position="1"/>
        <end position="60"/>
    </location>
</feature>
<evidence type="ECO:0000313" key="3">
    <source>
        <dbReference type="Proteomes" id="UP000013523"/>
    </source>
</evidence>
<name>R4KAF2_CLOPA</name>
<dbReference type="GO" id="GO:0006508">
    <property type="term" value="P:proteolysis"/>
    <property type="evidence" value="ECO:0007669"/>
    <property type="project" value="InterPro"/>
</dbReference>
<dbReference type="KEGG" id="cpas:Clopa_4844"/>
<dbReference type="STRING" id="86416.Clopa_4844"/>
<gene>
    <name evidence="2" type="ORF">Clopa_4844</name>
</gene>
<dbReference type="Pfam" id="PF01726">
    <property type="entry name" value="LexA_DNA_bind"/>
    <property type="match status" value="1"/>
</dbReference>
<sequence length="69" mass="7776">MTEKQLKGLKLIQEYMDKHKYAPTVRELGEKIGLSSAKLVHSFVKDIEAKGYISSVNGCPTTIQILKRI</sequence>
<dbReference type="AlphaFoldDB" id="R4KAF2"/>
<dbReference type="HOGENOM" id="CLU_066192_57_1_9"/>
<dbReference type="InterPro" id="IPR036390">
    <property type="entry name" value="WH_DNA-bd_sf"/>
</dbReference>
<dbReference type="InterPro" id="IPR036388">
    <property type="entry name" value="WH-like_DNA-bd_sf"/>
</dbReference>
<dbReference type="GO" id="GO:0004252">
    <property type="term" value="F:serine-type endopeptidase activity"/>
    <property type="evidence" value="ECO:0007669"/>
    <property type="project" value="InterPro"/>
</dbReference>
<dbReference type="PATRIC" id="fig|86416.3.peg.4833"/>
<evidence type="ECO:0000259" key="1">
    <source>
        <dbReference type="Pfam" id="PF01726"/>
    </source>
</evidence>
<keyword evidence="3" id="KW-1185">Reference proteome</keyword>
<dbReference type="SUPFAM" id="SSF46785">
    <property type="entry name" value="Winged helix' DNA-binding domain"/>
    <property type="match status" value="1"/>
</dbReference>
<dbReference type="InterPro" id="IPR006199">
    <property type="entry name" value="LexA_DNA-bd_dom"/>
</dbReference>
<dbReference type="Gene3D" id="1.10.10.10">
    <property type="entry name" value="Winged helix-like DNA-binding domain superfamily/Winged helix DNA-binding domain"/>
    <property type="match status" value="1"/>
</dbReference>
<proteinExistence type="predicted"/>
<evidence type="ECO:0000313" key="2">
    <source>
        <dbReference type="EMBL" id="AGK99523.1"/>
    </source>
</evidence>